<evidence type="ECO:0000259" key="1">
    <source>
        <dbReference type="Pfam" id="PF01471"/>
    </source>
</evidence>
<reference evidence="4" key="1">
    <citation type="journal article" date="2019" name="Int. J. Syst. Evol. Microbiol.">
        <title>The Global Catalogue of Microorganisms (GCM) 10K type strain sequencing project: providing services to taxonomists for standard genome sequencing and annotation.</title>
        <authorList>
            <consortium name="The Broad Institute Genomics Platform"/>
            <consortium name="The Broad Institute Genome Sequencing Center for Infectious Disease"/>
            <person name="Wu L."/>
            <person name="Ma J."/>
        </authorList>
    </citation>
    <scope>NUCLEOTIDE SEQUENCE [LARGE SCALE GENOMIC DNA]</scope>
    <source>
        <strain evidence="4">KCTC 23701</strain>
    </source>
</reference>
<feature type="domain" description="Peptidoglycan binding-like" evidence="1">
    <location>
        <begin position="10"/>
        <end position="65"/>
    </location>
</feature>
<dbReference type="SUPFAM" id="SSF47090">
    <property type="entry name" value="PGBD-like"/>
    <property type="match status" value="1"/>
</dbReference>
<dbReference type="InterPro" id="IPR024408">
    <property type="entry name" value="Muramidase"/>
</dbReference>
<dbReference type="InterPro" id="IPR036366">
    <property type="entry name" value="PGBDSf"/>
</dbReference>
<dbReference type="Pfam" id="PF01471">
    <property type="entry name" value="PG_binding_1"/>
    <property type="match status" value="1"/>
</dbReference>
<evidence type="ECO:0000313" key="3">
    <source>
        <dbReference type="EMBL" id="GHD59874.1"/>
    </source>
</evidence>
<protein>
    <submittedName>
        <fullName evidence="3">Peptidoglycan-binding protein</fullName>
    </submittedName>
</protein>
<evidence type="ECO:0000313" key="4">
    <source>
        <dbReference type="Proteomes" id="UP000604737"/>
    </source>
</evidence>
<dbReference type="Pfam" id="PF11860">
    <property type="entry name" value="Muramidase"/>
    <property type="match status" value="1"/>
</dbReference>
<proteinExistence type="predicted"/>
<dbReference type="EMBL" id="BMYO01000003">
    <property type="protein sequence ID" value="GHD59874.1"/>
    <property type="molecule type" value="Genomic_DNA"/>
</dbReference>
<accession>A0ABQ3GXF7</accession>
<sequence length="266" mass="29205">MAMTLRNGDQGQAVRDLQRQLLAAGYRLSADGWYGESTESAVRRFQQSHDLVADGIAGPKTLQTLRAGGADPRLMTGADLQRAADLLGVPLASIQAVNAVESRGSGFLDDGRPVVLYERHIMYRQLEKAGHAAAAIASRYADLVSTVRGGYAGGSAEYIRLANARRIDDACALEACSWGAFQVMGYHWQALGYASIYEFVERMQRNEGDHLEAFCRFVLSEPALIKALRGRKWADFARGYNGAAYRENLYDVKLARAYEQFAKVAA</sequence>
<dbReference type="InterPro" id="IPR002477">
    <property type="entry name" value="Peptidoglycan-bd-like"/>
</dbReference>
<name>A0ABQ3GXF7_9NEIS</name>
<dbReference type="RefSeq" id="WP_189459260.1">
    <property type="nucleotide sequence ID" value="NZ_BMYO01000003.1"/>
</dbReference>
<keyword evidence="4" id="KW-1185">Reference proteome</keyword>
<comment type="caution">
    <text evidence="3">The sequence shown here is derived from an EMBL/GenBank/DDBJ whole genome shotgun (WGS) entry which is preliminary data.</text>
</comment>
<dbReference type="Gene3D" id="1.10.101.10">
    <property type="entry name" value="PGBD-like superfamily/PGBD"/>
    <property type="match status" value="1"/>
</dbReference>
<dbReference type="Proteomes" id="UP000604737">
    <property type="component" value="Unassembled WGS sequence"/>
</dbReference>
<feature type="domain" description="N-acetylmuramidase" evidence="2">
    <location>
        <begin position="91"/>
        <end position="261"/>
    </location>
</feature>
<gene>
    <name evidence="3" type="ORF">GCM10007350_11840</name>
</gene>
<dbReference type="InterPro" id="IPR036365">
    <property type="entry name" value="PGBD-like_sf"/>
</dbReference>
<organism evidence="3 4">
    <name type="scientific">Jeongeupia chitinilytica</name>
    <dbReference type="NCBI Taxonomy" id="1041641"/>
    <lineage>
        <taxon>Bacteria</taxon>
        <taxon>Pseudomonadati</taxon>
        <taxon>Pseudomonadota</taxon>
        <taxon>Betaproteobacteria</taxon>
        <taxon>Neisseriales</taxon>
        <taxon>Chitinibacteraceae</taxon>
        <taxon>Jeongeupia</taxon>
    </lineage>
</organism>
<evidence type="ECO:0000259" key="2">
    <source>
        <dbReference type="Pfam" id="PF11860"/>
    </source>
</evidence>